<evidence type="ECO:0000259" key="8">
    <source>
        <dbReference type="PROSITE" id="PS50217"/>
    </source>
</evidence>
<dbReference type="GO" id="GO:0000978">
    <property type="term" value="F:RNA polymerase II cis-regulatory region sequence-specific DNA binding"/>
    <property type="evidence" value="ECO:0007669"/>
    <property type="project" value="TreeGrafter"/>
</dbReference>
<feature type="coiled-coil region" evidence="6">
    <location>
        <begin position="191"/>
        <end position="225"/>
    </location>
</feature>
<proteinExistence type="predicted"/>
<reference evidence="9" key="1">
    <citation type="submission" date="2021-02" db="EMBL/GenBank/DDBJ databases">
        <authorList>
            <person name="Nowell W R."/>
        </authorList>
    </citation>
    <scope>NUCLEOTIDE SEQUENCE</scope>
    <source>
        <strain evidence="9">Ploen Becks lab</strain>
    </source>
</reference>
<evidence type="ECO:0000256" key="5">
    <source>
        <dbReference type="ARBA" id="ARBA00023242"/>
    </source>
</evidence>
<keyword evidence="10" id="KW-1185">Reference proteome</keyword>
<evidence type="ECO:0000256" key="7">
    <source>
        <dbReference type="SAM" id="MobiDB-lite"/>
    </source>
</evidence>
<organism evidence="9 10">
    <name type="scientific">Brachionus calyciflorus</name>
    <dbReference type="NCBI Taxonomy" id="104777"/>
    <lineage>
        <taxon>Eukaryota</taxon>
        <taxon>Metazoa</taxon>
        <taxon>Spiralia</taxon>
        <taxon>Gnathifera</taxon>
        <taxon>Rotifera</taxon>
        <taxon>Eurotatoria</taxon>
        <taxon>Monogononta</taxon>
        <taxon>Pseudotrocha</taxon>
        <taxon>Ploima</taxon>
        <taxon>Brachionidae</taxon>
        <taxon>Brachionus</taxon>
    </lineage>
</organism>
<comment type="caution">
    <text evidence="9">The sequence shown here is derived from an EMBL/GenBank/DDBJ whole genome shotgun (WGS) entry which is preliminary data.</text>
</comment>
<dbReference type="CDD" id="cd14690">
    <property type="entry name" value="bZIP_CREB1"/>
    <property type="match status" value="1"/>
</dbReference>
<accession>A0A814GAK8</accession>
<evidence type="ECO:0000256" key="3">
    <source>
        <dbReference type="ARBA" id="ARBA00023125"/>
    </source>
</evidence>
<name>A0A814GAK8_9BILA</name>
<keyword evidence="5" id="KW-0539">Nucleus</keyword>
<feature type="region of interest" description="Disordered" evidence="7">
    <location>
        <begin position="233"/>
        <end position="273"/>
    </location>
</feature>
<dbReference type="PROSITE" id="PS50217">
    <property type="entry name" value="BZIP"/>
    <property type="match status" value="1"/>
</dbReference>
<dbReference type="PANTHER" id="PTHR45879">
    <property type="entry name" value="CYCLIC AMP RESPONSE ELEMENT-BINDING PROTEIN B"/>
    <property type="match status" value="1"/>
</dbReference>
<keyword evidence="6" id="KW-0175">Coiled coil</keyword>
<dbReference type="SMART" id="SM00338">
    <property type="entry name" value="BRLZ"/>
    <property type="match status" value="1"/>
</dbReference>
<feature type="region of interest" description="Disordered" evidence="7">
    <location>
        <begin position="1"/>
        <end position="31"/>
    </location>
</feature>
<sequence>MVKKEDSSQSNDSNLSSSSSSTVSSSSSSSYINNIQPHLDLNSNNTTYTTLSDHKTQIIGMQNLANKLVVAAAAVGNSNSILCTGPPNQNDVAQVYFQNPNDLTNPYKLQAAVHLISQAAQQQQNQHSNNGLKELNREKRNENNRINNSISSSSSSSGSHNGNDVVEVGQETNRKREIRLLKNREAARECRRKKKEYIKCLENRVAVLETQNKTLIDELKSLKELYCSTGDLTNTNPLKNTSNNSNTNPNVVIPNSTTNQGVNSNTNSSSSKT</sequence>
<dbReference type="GO" id="GO:0005634">
    <property type="term" value="C:nucleus"/>
    <property type="evidence" value="ECO:0007669"/>
    <property type="project" value="UniProtKB-SubCell"/>
</dbReference>
<evidence type="ECO:0000313" key="9">
    <source>
        <dbReference type="EMBL" id="CAF0993849.1"/>
    </source>
</evidence>
<protein>
    <recommendedName>
        <fullName evidence="8">BZIP domain-containing protein</fullName>
    </recommendedName>
</protein>
<dbReference type="PROSITE" id="PS00036">
    <property type="entry name" value="BZIP_BASIC"/>
    <property type="match status" value="1"/>
</dbReference>
<feature type="compositionally biased region" description="Low complexity" evidence="7">
    <location>
        <begin position="8"/>
        <end position="31"/>
    </location>
</feature>
<evidence type="ECO:0000256" key="2">
    <source>
        <dbReference type="ARBA" id="ARBA00023015"/>
    </source>
</evidence>
<gene>
    <name evidence="9" type="ORF">OXX778_LOCUS16054</name>
</gene>
<evidence type="ECO:0000256" key="4">
    <source>
        <dbReference type="ARBA" id="ARBA00023163"/>
    </source>
</evidence>
<dbReference type="SUPFAM" id="SSF57959">
    <property type="entry name" value="Leucine zipper domain"/>
    <property type="match status" value="1"/>
</dbReference>
<evidence type="ECO:0000256" key="6">
    <source>
        <dbReference type="SAM" id="Coils"/>
    </source>
</evidence>
<evidence type="ECO:0000256" key="1">
    <source>
        <dbReference type="ARBA" id="ARBA00004123"/>
    </source>
</evidence>
<feature type="compositionally biased region" description="Low complexity" evidence="7">
    <location>
        <begin position="144"/>
        <end position="163"/>
    </location>
</feature>
<comment type="subcellular location">
    <subcellularLocation>
        <location evidence="1">Nucleus</location>
    </subcellularLocation>
</comment>
<dbReference type="GO" id="GO:0005667">
    <property type="term" value="C:transcription regulator complex"/>
    <property type="evidence" value="ECO:0007669"/>
    <property type="project" value="TreeGrafter"/>
</dbReference>
<keyword evidence="3" id="KW-0238">DNA-binding</keyword>
<dbReference type="GO" id="GO:0000981">
    <property type="term" value="F:DNA-binding transcription factor activity, RNA polymerase II-specific"/>
    <property type="evidence" value="ECO:0007669"/>
    <property type="project" value="TreeGrafter"/>
</dbReference>
<dbReference type="PRINTS" id="PR00041">
    <property type="entry name" value="LEUZIPPRCREB"/>
</dbReference>
<keyword evidence="4" id="KW-0804">Transcription</keyword>
<dbReference type="AlphaFoldDB" id="A0A814GAK8"/>
<feature type="region of interest" description="Disordered" evidence="7">
    <location>
        <begin position="142"/>
        <end position="171"/>
    </location>
</feature>
<dbReference type="Proteomes" id="UP000663879">
    <property type="component" value="Unassembled WGS sequence"/>
</dbReference>
<dbReference type="OrthoDB" id="5970722at2759"/>
<dbReference type="InterPro" id="IPR001630">
    <property type="entry name" value="Leuzip_CREB"/>
</dbReference>
<feature type="domain" description="BZIP" evidence="8">
    <location>
        <begin position="173"/>
        <end position="224"/>
    </location>
</feature>
<keyword evidence="2" id="KW-0805">Transcription regulation</keyword>
<dbReference type="Gene3D" id="1.20.5.170">
    <property type="match status" value="1"/>
</dbReference>
<dbReference type="Pfam" id="PF00170">
    <property type="entry name" value="bZIP_1"/>
    <property type="match status" value="1"/>
</dbReference>
<dbReference type="FunFam" id="1.20.5.170:FF:000003">
    <property type="entry name" value="cAMP-responsive element modulator isoform X2"/>
    <property type="match status" value="1"/>
</dbReference>
<dbReference type="InterPro" id="IPR004827">
    <property type="entry name" value="bZIP"/>
</dbReference>
<dbReference type="InterPro" id="IPR046347">
    <property type="entry name" value="bZIP_sf"/>
</dbReference>
<evidence type="ECO:0000313" key="10">
    <source>
        <dbReference type="Proteomes" id="UP000663879"/>
    </source>
</evidence>
<dbReference type="PANTHER" id="PTHR45879:SF3">
    <property type="entry name" value="CYCLIC AMP RESPONSE ELEMENT-BINDING PROTEIN B"/>
    <property type="match status" value="1"/>
</dbReference>
<dbReference type="EMBL" id="CAJNOC010003694">
    <property type="protein sequence ID" value="CAF0993849.1"/>
    <property type="molecule type" value="Genomic_DNA"/>
</dbReference>